<feature type="region of interest" description="Disordered" evidence="9">
    <location>
        <begin position="93"/>
        <end position="130"/>
    </location>
</feature>
<dbReference type="Proteomes" id="UP001519460">
    <property type="component" value="Unassembled WGS sequence"/>
</dbReference>
<evidence type="ECO:0000256" key="3">
    <source>
        <dbReference type="ARBA" id="ARBA00007908"/>
    </source>
</evidence>
<dbReference type="PANTHER" id="PTHR46745:SF1">
    <property type="entry name" value="TSC22 DOMAIN FAMILY PROTEIN 1"/>
    <property type="match status" value="1"/>
</dbReference>
<dbReference type="AlphaFoldDB" id="A0ABD0J8Y0"/>
<evidence type="ECO:0000256" key="8">
    <source>
        <dbReference type="SAM" id="Coils"/>
    </source>
</evidence>
<evidence type="ECO:0000313" key="10">
    <source>
        <dbReference type="EMBL" id="KAK7466559.1"/>
    </source>
</evidence>
<sequence>MERDPNFNPVFPYPPAPLPPPSISVPDEVLMTAYSYVKSLNASFGCCRQHRFLLFIFMRILTEWRESQNKKVLAAWVNLPALLLPLVESAQGQPETQAGAGEKHGERRQVENTENVRPEYPQPAPLPEGRRMSLCTTVRDHINRDSVNIIAKPARHHGSTHLNRQKELVIVKLSGNIPDKSREVAKFVRKGQRKVPPSVDLSSLPLRTARSSSPERDSGSSTVAIDNKIEQAMDLVKSHLMYAVREEVEVLKEQIKELMERLSQLEYENNILRAAATPDTLAKLTPQTQPSQPPPSSSS</sequence>
<dbReference type="GO" id="GO:0005634">
    <property type="term" value="C:nucleus"/>
    <property type="evidence" value="ECO:0007669"/>
    <property type="project" value="UniProtKB-SubCell"/>
</dbReference>
<evidence type="ECO:0000256" key="9">
    <source>
        <dbReference type="SAM" id="MobiDB-lite"/>
    </source>
</evidence>
<accession>A0ABD0J8Y0</accession>
<comment type="similarity">
    <text evidence="3">Belongs to the TSC-22/Dip/Bun family.</text>
</comment>
<gene>
    <name evidence="10" type="ORF">BaRGS_00037343</name>
</gene>
<dbReference type="PANTHER" id="PTHR46745">
    <property type="entry name" value="TSC22 DOMAIN FAMILY PROTEIN 1"/>
    <property type="match status" value="1"/>
</dbReference>
<keyword evidence="6" id="KW-0804">Transcription</keyword>
<evidence type="ECO:0000256" key="6">
    <source>
        <dbReference type="ARBA" id="ARBA00023163"/>
    </source>
</evidence>
<keyword evidence="7" id="KW-0539">Nucleus</keyword>
<dbReference type="InterPro" id="IPR000580">
    <property type="entry name" value="TSC22/Bun"/>
</dbReference>
<organism evidence="10 11">
    <name type="scientific">Batillaria attramentaria</name>
    <dbReference type="NCBI Taxonomy" id="370345"/>
    <lineage>
        <taxon>Eukaryota</taxon>
        <taxon>Metazoa</taxon>
        <taxon>Spiralia</taxon>
        <taxon>Lophotrochozoa</taxon>
        <taxon>Mollusca</taxon>
        <taxon>Gastropoda</taxon>
        <taxon>Caenogastropoda</taxon>
        <taxon>Sorbeoconcha</taxon>
        <taxon>Cerithioidea</taxon>
        <taxon>Batillariidae</taxon>
        <taxon>Batillaria</taxon>
    </lineage>
</organism>
<keyword evidence="5" id="KW-0805">Transcription regulation</keyword>
<dbReference type="InterPro" id="IPR047862">
    <property type="entry name" value="TSC22/BUN_CS"/>
</dbReference>
<evidence type="ECO:0000256" key="7">
    <source>
        <dbReference type="ARBA" id="ARBA00023242"/>
    </source>
</evidence>
<evidence type="ECO:0000256" key="5">
    <source>
        <dbReference type="ARBA" id="ARBA00023015"/>
    </source>
</evidence>
<dbReference type="PROSITE" id="PS01289">
    <property type="entry name" value="TSC22"/>
    <property type="match status" value="1"/>
</dbReference>
<dbReference type="GO" id="GO:0005737">
    <property type="term" value="C:cytoplasm"/>
    <property type="evidence" value="ECO:0007669"/>
    <property type="project" value="UniProtKB-SubCell"/>
</dbReference>
<dbReference type="FunFam" id="1.20.5.490:FF:000002">
    <property type="entry name" value="TSC22 domain family, member 1"/>
    <property type="match status" value="1"/>
</dbReference>
<reference evidence="10 11" key="1">
    <citation type="journal article" date="2023" name="Sci. Data">
        <title>Genome assembly of the Korean intertidal mud-creeper Batillaria attramentaria.</title>
        <authorList>
            <person name="Patra A.K."/>
            <person name="Ho P.T."/>
            <person name="Jun S."/>
            <person name="Lee S.J."/>
            <person name="Kim Y."/>
            <person name="Won Y.J."/>
        </authorList>
    </citation>
    <scope>NUCLEOTIDE SEQUENCE [LARGE SCALE GENOMIC DNA]</scope>
    <source>
        <strain evidence="10">Wonlab-2016</strain>
    </source>
</reference>
<evidence type="ECO:0000256" key="2">
    <source>
        <dbReference type="ARBA" id="ARBA00004496"/>
    </source>
</evidence>
<evidence type="ECO:0000256" key="4">
    <source>
        <dbReference type="ARBA" id="ARBA00022490"/>
    </source>
</evidence>
<dbReference type="Gene3D" id="1.20.5.490">
    <property type="entry name" value="Single helix bin"/>
    <property type="match status" value="1"/>
</dbReference>
<feature type="coiled-coil region" evidence="8">
    <location>
        <begin position="241"/>
        <end position="275"/>
    </location>
</feature>
<dbReference type="SUPFAM" id="SSF58026">
    <property type="entry name" value="Delta-sleep-inducing peptide immunoreactive peptide"/>
    <property type="match status" value="1"/>
</dbReference>
<name>A0ABD0J8Y0_9CAEN</name>
<feature type="compositionally biased region" description="Basic and acidic residues" evidence="9">
    <location>
        <begin position="101"/>
        <end position="117"/>
    </location>
</feature>
<protein>
    <submittedName>
        <fullName evidence="10">Uncharacterized protein</fullName>
    </submittedName>
</protein>
<keyword evidence="4" id="KW-0963">Cytoplasm</keyword>
<proteinExistence type="inferred from homology"/>
<keyword evidence="8" id="KW-0175">Coiled coil</keyword>
<evidence type="ECO:0000256" key="1">
    <source>
        <dbReference type="ARBA" id="ARBA00004123"/>
    </source>
</evidence>
<keyword evidence="11" id="KW-1185">Reference proteome</keyword>
<evidence type="ECO:0000313" key="11">
    <source>
        <dbReference type="Proteomes" id="UP001519460"/>
    </source>
</evidence>
<dbReference type="Pfam" id="PF01166">
    <property type="entry name" value="TSC22"/>
    <property type="match status" value="1"/>
</dbReference>
<feature type="region of interest" description="Disordered" evidence="9">
    <location>
        <begin position="278"/>
        <end position="299"/>
    </location>
</feature>
<comment type="subcellular location">
    <subcellularLocation>
        <location evidence="2">Cytoplasm</location>
    </subcellularLocation>
    <subcellularLocation>
        <location evidence="1">Nucleus</location>
    </subcellularLocation>
</comment>
<comment type="caution">
    <text evidence="10">The sequence shown here is derived from an EMBL/GenBank/DDBJ whole genome shotgun (WGS) entry which is preliminary data.</text>
</comment>
<feature type="region of interest" description="Disordered" evidence="9">
    <location>
        <begin position="189"/>
        <end position="224"/>
    </location>
</feature>
<dbReference type="EMBL" id="JACVVK020000555">
    <property type="protein sequence ID" value="KAK7466559.1"/>
    <property type="molecule type" value="Genomic_DNA"/>
</dbReference>